<evidence type="ECO:0000313" key="3">
    <source>
        <dbReference type="EMBL" id="KAK2072414.1"/>
    </source>
</evidence>
<organism evidence="3 4">
    <name type="scientific">Phyllachora maydis</name>
    <dbReference type="NCBI Taxonomy" id="1825666"/>
    <lineage>
        <taxon>Eukaryota</taxon>
        <taxon>Fungi</taxon>
        <taxon>Dikarya</taxon>
        <taxon>Ascomycota</taxon>
        <taxon>Pezizomycotina</taxon>
        <taxon>Sordariomycetes</taxon>
        <taxon>Sordariomycetidae</taxon>
        <taxon>Phyllachorales</taxon>
        <taxon>Phyllachoraceae</taxon>
        <taxon>Phyllachora</taxon>
    </lineage>
</organism>
<dbReference type="InterPro" id="IPR015966">
    <property type="entry name" value="tRNA_lig_kin_fungi"/>
</dbReference>
<dbReference type="GO" id="GO:0005634">
    <property type="term" value="C:nucleus"/>
    <property type="evidence" value="ECO:0007669"/>
    <property type="project" value="TreeGrafter"/>
</dbReference>
<protein>
    <recommendedName>
        <fullName evidence="5">tRNA ligase</fullName>
    </recommendedName>
</protein>
<dbReference type="Proteomes" id="UP001217918">
    <property type="component" value="Unassembled WGS sequence"/>
</dbReference>
<dbReference type="GO" id="GO:0006388">
    <property type="term" value="P:tRNA splicing, via endonucleolytic cleavage and ligation"/>
    <property type="evidence" value="ECO:0007669"/>
    <property type="project" value="InterPro"/>
</dbReference>
<dbReference type="PANTHER" id="PTHR32004">
    <property type="entry name" value="TRNA LIGASE"/>
    <property type="match status" value="1"/>
</dbReference>
<sequence>MAYKASTDLGGDAWKYKTPFAEQNASQVNDFVRALEERTKKSSAVHVKKTKFDVADSKDGIRVDSWRFQDWDYKKPGLPTYARGLFTTKRRDGTPEIVVRGYDKFFNVGEVSDTRWENIIRNTQGPYELTLKENGCIIFVSGLEDDTLLVCSKHSTGDRSDVEISHASAGAERLENQLARIGKKKADLAWELRKRNVTAVAELCDDTFEEHILAYGPDKSGLYLHGMNINIPEFMTYPSPLVQHFADEWGFVKTGLIVMDKVEEVQAFLEGVAETGAHDGRDVEGFVIRCKHSSDLARLPYQDWFFKYKFEEPYLMYRQWRECTKSIISRETPKYKKHQKITAEYLSYASKRLEADRNLAKLYNQNHGIIALRNDFLAFKQLKGSDAANFEALYGNGDSTEVTKDVILVPIATIGCGKTTLARHEREQLITDVKTQHSRARLVALHYAHDDIDTVRRVTQARVHARGDNHQTIQAATEMIKLGVG</sequence>
<dbReference type="InterPro" id="IPR019039">
    <property type="entry name" value="T4-Rnl1-like_N"/>
</dbReference>
<dbReference type="EMBL" id="JAQQPM010000006">
    <property type="protein sequence ID" value="KAK2072414.1"/>
    <property type="molecule type" value="Genomic_DNA"/>
</dbReference>
<dbReference type="Pfam" id="PF09511">
    <property type="entry name" value="RNA_lig_T4_1"/>
    <property type="match status" value="1"/>
</dbReference>
<reference evidence="3" key="1">
    <citation type="journal article" date="2023" name="Mol. Plant Microbe Interact.">
        <title>Elucidating the Obligate Nature and Biological Capacity of an Invasive Fungal Corn Pathogen.</title>
        <authorList>
            <person name="MacCready J.S."/>
            <person name="Roggenkamp E.M."/>
            <person name="Gdanetz K."/>
            <person name="Chilvers M.I."/>
        </authorList>
    </citation>
    <scope>NUCLEOTIDE SEQUENCE</scope>
    <source>
        <strain evidence="3">PM02</strain>
    </source>
</reference>
<accession>A0AAD9I881</accession>
<proteinExistence type="predicted"/>
<evidence type="ECO:0000259" key="2">
    <source>
        <dbReference type="Pfam" id="PF09511"/>
    </source>
</evidence>
<comment type="caution">
    <text evidence="3">The sequence shown here is derived from an EMBL/GenBank/DDBJ whole genome shotgun (WGS) entry which is preliminary data.</text>
</comment>
<keyword evidence="4" id="KW-1185">Reference proteome</keyword>
<dbReference type="GO" id="GO:0005524">
    <property type="term" value="F:ATP binding"/>
    <property type="evidence" value="ECO:0007669"/>
    <property type="project" value="InterPro"/>
</dbReference>
<name>A0AAD9I881_9PEZI</name>
<feature type="domain" description="tRNA ligase kinase" evidence="1">
    <location>
        <begin position="424"/>
        <end position="478"/>
    </location>
</feature>
<dbReference type="GO" id="GO:0003972">
    <property type="term" value="F:RNA ligase (ATP) activity"/>
    <property type="evidence" value="ECO:0007669"/>
    <property type="project" value="InterPro"/>
</dbReference>
<evidence type="ECO:0000259" key="1">
    <source>
        <dbReference type="Pfam" id="PF08303"/>
    </source>
</evidence>
<dbReference type="AlphaFoldDB" id="A0AAD9I881"/>
<evidence type="ECO:0008006" key="5">
    <source>
        <dbReference type="Google" id="ProtNLM"/>
    </source>
</evidence>
<dbReference type="PANTHER" id="PTHR32004:SF1">
    <property type="entry name" value="TRNA LIGASE"/>
    <property type="match status" value="1"/>
</dbReference>
<evidence type="ECO:0000313" key="4">
    <source>
        <dbReference type="Proteomes" id="UP001217918"/>
    </source>
</evidence>
<dbReference type="Pfam" id="PF08303">
    <property type="entry name" value="tRNA_lig_kinase"/>
    <property type="match status" value="1"/>
</dbReference>
<gene>
    <name evidence="3" type="ORF">P8C59_006771</name>
</gene>
<feature type="domain" description="T4 RNA ligase 1-like N-terminal" evidence="2">
    <location>
        <begin position="81"/>
        <end position="315"/>
    </location>
</feature>